<dbReference type="InterPro" id="IPR039333">
    <property type="entry name" value="PYM1"/>
</dbReference>
<dbReference type="PANTHER" id="PTHR22959">
    <property type="entry name" value="PYM PROTEIN"/>
    <property type="match status" value="1"/>
</dbReference>
<evidence type="ECO:0000256" key="3">
    <source>
        <dbReference type="SAM" id="MobiDB-lite"/>
    </source>
</evidence>
<proteinExistence type="inferred from homology"/>
<dbReference type="GO" id="GO:0003723">
    <property type="term" value="F:RNA binding"/>
    <property type="evidence" value="ECO:0007669"/>
    <property type="project" value="TreeGrafter"/>
</dbReference>
<dbReference type="AlphaFoldDB" id="A0A6J1SMQ7"/>
<dbReference type="GO" id="GO:0005737">
    <property type="term" value="C:cytoplasm"/>
    <property type="evidence" value="ECO:0007669"/>
    <property type="project" value="TreeGrafter"/>
</dbReference>
<dbReference type="KEGG" id="foc:113207449"/>
<dbReference type="GO" id="GO:0035145">
    <property type="term" value="C:exon-exon junction complex"/>
    <property type="evidence" value="ECO:0007669"/>
    <property type="project" value="TreeGrafter"/>
</dbReference>
<evidence type="ECO:0000313" key="6">
    <source>
        <dbReference type="RefSeq" id="XP_026279811.1"/>
    </source>
</evidence>
<dbReference type="SUPFAM" id="SSF101931">
    <property type="entry name" value="Pym (Within the bgcn gene intron protein, WIBG), N-terminal domain"/>
    <property type="match status" value="1"/>
</dbReference>
<sequence length="253" mass="27486">MSSPPTEYVKTDDGARFIPATQRPDGTWRKPRKVKDGYVPQEEVPLYESKGKMFLNSKPQYPIGLSPDLIAAAEARKSGQSAGNPIPGLVIQPGDAKNAKKKKKKKAGQQEDLSDVLARTSINSEAMLSSNHLRDSSDASTLDNEWKTAKGKNKRGNQVAEAPKAKGNTTTVASSQSAKPAPKPVSKPAPAAKAPIQTETASDPAKRLKNLRKKLREIEAIEEKAASGTKLEKDQLDKISRKSEILHEIDELE</sequence>
<accession>A0A6J1SMQ7</accession>
<keyword evidence="5" id="KW-1185">Reference proteome</keyword>
<gene>
    <name evidence="6" type="primary">LOC113207449</name>
</gene>
<evidence type="ECO:0000313" key="5">
    <source>
        <dbReference type="Proteomes" id="UP000504606"/>
    </source>
</evidence>
<evidence type="ECO:0000256" key="2">
    <source>
        <dbReference type="ARBA" id="ARBA00018898"/>
    </source>
</evidence>
<dbReference type="Pfam" id="PF09282">
    <property type="entry name" value="Mago-bind"/>
    <property type="match status" value="1"/>
</dbReference>
<dbReference type="OrthoDB" id="21625at2759"/>
<dbReference type="InterPro" id="IPR015362">
    <property type="entry name" value="WIBG_mago-bd"/>
</dbReference>
<feature type="region of interest" description="Disordered" evidence="3">
    <location>
        <begin position="1"/>
        <end position="33"/>
    </location>
</feature>
<dbReference type="GO" id="GO:1903259">
    <property type="term" value="P:exon-exon junction complex disassembly"/>
    <property type="evidence" value="ECO:0007669"/>
    <property type="project" value="InterPro"/>
</dbReference>
<evidence type="ECO:0000256" key="1">
    <source>
        <dbReference type="ARBA" id="ARBA00009394"/>
    </source>
</evidence>
<name>A0A6J1SMQ7_FRAOC</name>
<feature type="region of interest" description="Disordered" evidence="3">
    <location>
        <begin position="75"/>
        <end position="208"/>
    </location>
</feature>
<dbReference type="SMART" id="SM01273">
    <property type="entry name" value="Mago-bind"/>
    <property type="match status" value="1"/>
</dbReference>
<dbReference type="RefSeq" id="XP_026279811.1">
    <property type="nucleotide sequence ID" value="XM_026424026.2"/>
</dbReference>
<feature type="domain" description="WIBG Mago-binding" evidence="4">
    <location>
        <begin position="14"/>
        <end position="40"/>
    </location>
</feature>
<comment type="similarity">
    <text evidence="1">Belongs to the pym family.</text>
</comment>
<dbReference type="PANTHER" id="PTHR22959:SF0">
    <property type="entry name" value="PARTNER OF Y14 AND MAGO"/>
    <property type="match status" value="1"/>
</dbReference>
<reference evidence="6" key="1">
    <citation type="submission" date="2025-08" db="UniProtKB">
        <authorList>
            <consortium name="RefSeq"/>
        </authorList>
    </citation>
    <scope>IDENTIFICATION</scope>
    <source>
        <tissue evidence="6">Whole organism</tissue>
    </source>
</reference>
<protein>
    <recommendedName>
        <fullName evidence="2">Partner of Y14 and mago</fullName>
    </recommendedName>
</protein>
<organism evidence="5 6">
    <name type="scientific">Frankliniella occidentalis</name>
    <name type="common">Western flower thrips</name>
    <name type="synonym">Euthrips occidentalis</name>
    <dbReference type="NCBI Taxonomy" id="133901"/>
    <lineage>
        <taxon>Eukaryota</taxon>
        <taxon>Metazoa</taxon>
        <taxon>Ecdysozoa</taxon>
        <taxon>Arthropoda</taxon>
        <taxon>Hexapoda</taxon>
        <taxon>Insecta</taxon>
        <taxon>Pterygota</taxon>
        <taxon>Neoptera</taxon>
        <taxon>Paraneoptera</taxon>
        <taxon>Thysanoptera</taxon>
        <taxon>Terebrantia</taxon>
        <taxon>Thripoidea</taxon>
        <taxon>Thripidae</taxon>
        <taxon>Frankliniella</taxon>
    </lineage>
</organism>
<feature type="compositionally biased region" description="Polar residues" evidence="3">
    <location>
        <begin position="120"/>
        <end position="131"/>
    </location>
</feature>
<evidence type="ECO:0000259" key="4">
    <source>
        <dbReference type="SMART" id="SM01273"/>
    </source>
</evidence>
<dbReference type="InterPro" id="IPR036348">
    <property type="entry name" value="WIBG_N_sf"/>
</dbReference>
<dbReference type="Proteomes" id="UP000504606">
    <property type="component" value="Unplaced"/>
</dbReference>
<dbReference type="CTD" id="37780"/>
<dbReference type="GeneID" id="113207449"/>